<dbReference type="AlphaFoldDB" id="X1VRP5"/>
<accession>X1VRP5</accession>
<reference evidence="1" key="1">
    <citation type="journal article" date="2014" name="Front. Microbiol.">
        <title>High frequency of phylogenetically diverse reductive dehalogenase-homologous genes in deep subseafloor sedimentary metagenomes.</title>
        <authorList>
            <person name="Kawai M."/>
            <person name="Futagami T."/>
            <person name="Toyoda A."/>
            <person name="Takaki Y."/>
            <person name="Nishi S."/>
            <person name="Hori S."/>
            <person name="Arai W."/>
            <person name="Tsubouchi T."/>
            <person name="Morono Y."/>
            <person name="Uchiyama I."/>
            <person name="Ito T."/>
            <person name="Fujiyama A."/>
            <person name="Inagaki F."/>
            <person name="Takami H."/>
        </authorList>
    </citation>
    <scope>NUCLEOTIDE SEQUENCE</scope>
    <source>
        <strain evidence="1">Expedition CK06-06</strain>
    </source>
</reference>
<gene>
    <name evidence="1" type="ORF">S12H4_61855</name>
</gene>
<dbReference type="EMBL" id="BARW01041223">
    <property type="protein sequence ID" value="GAJ23222.1"/>
    <property type="molecule type" value="Genomic_DNA"/>
</dbReference>
<protein>
    <submittedName>
        <fullName evidence="1">Uncharacterized protein</fullName>
    </submittedName>
</protein>
<name>X1VRP5_9ZZZZ</name>
<sequence length="32" mass="3979">MFFAWYYILRKKAGLPKENAIDETWKRWGVIF</sequence>
<organism evidence="1">
    <name type="scientific">marine sediment metagenome</name>
    <dbReference type="NCBI Taxonomy" id="412755"/>
    <lineage>
        <taxon>unclassified sequences</taxon>
        <taxon>metagenomes</taxon>
        <taxon>ecological metagenomes</taxon>
    </lineage>
</organism>
<feature type="non-terminal residue" evidence="1">
    <location>
        <position position="32"/>
    </location>
</feature>
<evidence type="ECO:0000313" key="1">
    <source>
        <dbReference type="EMBL" id="GAJ23222.1"/>
    </source>
</evidence>
<proteinExistence type="predicted"/>
<comment type="caution">
    <text evidence="1">The sequence shown here is derived from an EMBL/GenBank/DDBJ whole genome shotgun (WGS) entry which is preliminary data.</text>
</comment>